<name>A0A3P9KS94_ORYLA</name>
<dbReference type="SMART" id="SM00034">
    <property type="entry name" value="CLECT"/>
    <property type="match status" value="1"/>
</dbReference>
<evidence type="ECO:0000313" key="3">
    <source>
        <dbReference type="Proteomes" id="UP000265180"/>
    </source>
</evidence>
<dbReference type="AlphaFoldDB" id="A0A3P9KS94"/>
<dbReference type="SUPFAM" id="SSF56436">
    <property type="entry name" value="C-type lectin-like"/>
    <property type="match status" value="1"/>
</dbReference>
<reference evidence="2" key="3">
    <citation type="submission" date="2025-08" db="UniProtKB">
        <authorList>
            <consortium name="Ensembl"/>
        </authorList>
    </citation>
    <scope>IDENTIFICATION</scope>
    <source>
        <strain evidence="2">HNI</strain>
    </source>
</reference>
<dbReference type="Gene3D" id="3.10.100.10">
    <property type="entry name" value="Mannose-Binding Protein A, subunit A"/>
    <property type="match status" value="1"/>
</dbReference>
<dbReference type="PROSITE" id="PS50041">
    <property type="entry name" value="C_TYPE_LECTIN_2"/>
    <property type="match status" value="1"/>
</dbReference>
<reference evidence="2" key="4">
    <citation type="submission" date="2025-09" db="UniProtKB">
        <authorList>
            <consortium name="Ensembl"/>
        </authorList>
    </citation>
    <scope>IDENTIFICATION</scope>
    <source>
        <strain evidence="2">HNI</strain>
    </source>
</reference>
<evidence type="ECO:0000259" key="1">
    <source>
        <dbReference type="PROSITE" id="PS50041"/>
    </source>
</evidence>
<reference key="1">
    <citation type="journal article" date="2007" name="Nature">
        <title>The medaka draft genome and insights into vertebrate genome evolution.</title>
        <authorList>
            <person name="Kasahara M."/>
            <person name="Naruse K."/>
            <person name="Sasaki S."/>
            <person name="Nakatani Y."/>
            <person name="Qu W."/>
            <person name="Ahsan B."/>
            <person name="Yamada T."/>
            <person name="Nagayasu Y."/>
            <person name="Doi K."/>
            <person name="Kasai Y."/>
            <person name="Jindo T."/>
            <person name="Kobayashi D."/>
            <person name="Shimada A."/>
            <person name="Toyoda A."/>
            <person name="Kuroki Y."/>
            <person name="Fujiyama A."/>
            <person name="Sasaki T."/>
            <person name="Shimizu A."/>
            <person name="Asakawa S."/>
            <person name="Shimizu N."/>
            <person name="Hashimoto S."/>
            <person name="Yang J."/>
            <person name="Lee Y."/>
            <person name="Matsushima K."/>
            <person name="Sugano S."/>
            <person name="Sakaizumi M."/>
            <person name="Narita T."/>
            <person name="Ohishi K."/>
            <person name="Haga S."/>
            <person name="Ohta F."/>
            <person name="Nomoto H."/>
            <person name="Nogata K."/>
            <person name="Morishita T."/>
            <person name="Endo T."/>
            <person name="Shin-I T."/>
            <person name="Takeda H."/>
            <person name="Morishita S."/>
            <person name="Kohara Y."/>
        </authorList>
    </citation>
    <scope>NUCLEOTIDE SEQUENCE [LARGE SCALE GENOMIC DNA]</scope>
    <source>
        <strain>Hd-rR</strain>
    </source>
</reference>
<dbReference type="InterPro" id="IPR050111">
    <property type="entry name" value="C-type_lectin/snaclec_domain"/>
</dbReference>
<dbReference type="InterPro" id="IPR016187">
    <property type="entry name" value="CTDL_fold"/>
</dbReference>
<accession>A0A3P9KS94</accession>
<protein>
    <recommendedName>
        <fullName evidence="1">C-type lectin domain-containing protein</fullName>
    </recommendedName>
</protein>
<dbReference type="InterPro" id="IPR016186">
    <property type="entry name" value="C-type_lectin-like/link_sf"/>
</dbReference>
<dbReference type="PANTHER" id="PTHR22803">
    <property type="entry name" value="MANNOSE, PHOSPHOLIPASE, LECTIN RECEPTOR RELATED"/>
    <property type="match status" value="1"/>
</dbReference>
<dbReference type="Proteomes" id="UP000265180">
    <property type="component" value="Chromosome 21"/>
</dbReference>
<dbReference type="InterPro" id="IPR001304">
    <property type="entry name" value="C-type_lectin-like"/>
</dbReference>
<dbReference type="Ensembl" id="ENSORLT00020018098.1">
    <property type="protein sequence ID" value="ENSORLP00020011242.1"/>
    <property type="gene ID" value="ENSORLG00020012170.1"/>
</dbReference>
<reference evidence="2 3" key="2">
    <citation type="submission" date="2017-04" db="EMBL/GenBank/DDBJ databases">
        <title>CpG methylation of centromeres and impact of large insertions on vertebrate speciation.</title>
        <authorList>
            <person name="Ichikawa K."/>
            <person name="Yoshimura J."/>
            <person name="Morishita S."/>
        </authorList>
    </citation>
    <scope>NUCLEOTIDE SEQUENCE</scope>
    <source>
        <strain evidence="2 3">HNI</strain>
    </source>
</reference>
<sequence>MLLNCGMILGLPEKKPHMHRRTCKIHTERSQQKYLSWIFRGLLAVGSCFAFVNRQQSFPAAQDWCEKSGGHLAFIPDKNTQNFFEKHLDPDKDVWLGMAPSTSTRNPVSASGALSWLDGSPLTYSKWLRSPQPGAACGHILRSSSFQWEATSDCYQEMNFICQYGTSPVQNK</sequence>
<feature type="domain" description="C-type lectin" evidence="1">
    <location>
        <begin position="44"/>
        <end position="163"/>
    </location>
</feature>
<proteinExistence type="predicted"/>
<organism evidence="2 3">
    <name type="scientific">Oryzias latipes</name>
    <name type="common">Japanese rice fish</name>
    <name type="synonym">Japanese killifish</name>
    <dbReference type="NCBI Taxonomy" id="8090"/>
    <lineage>
        <taxon>Eukaryota</taxon>
        <taxon>Metazoa</taxon>
        <taxon>Chordata</taxon>
        <taxon>Craniata</taxon>
        <taxon>Vertebrata</taxon>
        <taxon>Euteleostomi</taxon>
        <taxon>Actinopterygii</taxon>
        <taxon>Neopterygii</taxon>
        <taxon>Teleostei</taxon>
        <taxon>Neoteleostei</taxon>
        <taxon>Acanthomorphata</taxon>
        <taxon>Ovalentaria</taxon>
        <taxon>Atherinomorphae</taxon>
        <taxon>Beloniformes</taxon>
        <taxon>Adrianichthyidae</taxon>
        <taxon>Oryziinae</taxon>
        <taxon>Oryzias</taxon>
    </lineage>
</organism>
<evidence type="ECO:0000313" key="2">
    <source>
        <dbReference type="Ensembl" id="ENSORLP00020011242.1"/>
    </source>
</evidence>
<dbReference type="Pfam" id="PF00059">
    <property type="entry name" value="Lectin_C"/>
    <property type="match status" value="1"/>
</dbReference>
<dbReference type="CDD" id="cd00037">
    <property type="entry name" value="CLECT"/>
    <property type="match status" value="1"/>
</dbReference>